<feature type="compositionally biased region" description="Basic and acidic residues" evidence="1">
    <location>
        <begin position="127"/>
        <end position="137"/>
    </location>
</feature>
<evidence type="ECO:0000313" key="3">
    <source>
        <dbReference type="Proteomes" id="UP000575068"/>
    </source>
</evidence>
<evidence type="ECO:0000256" key="1">
    <source>
        <dbReference type="SAM" id="MobiDB-lite"/>
    </source>
</evidence>
<dbReference type="EMBL" id="JACHOV010000001">
    <property type="protein sequence ID" value="MBB4640137.1"/>
    <property type="molecule type" value="Genomic_DNA"/>
</dbReference>
<protein>
    <submittedName>
        <fullName evidence="2">Uncharacterized protein</fullName>
    </submittedName>
</protein>
<reference evidence="2 3" key="1">
    <citation type="submission" date="2020-08" db="EMBL/GenBank/DDBJ databases">
        <title>Genomic Encyclopedia of Type Strains, Phase IV (KMG-IV): sequencing the most valuable type-strain genomes for metagenomic binning, comparative biology and taxonomic classification.</title>
        <authorList>
            <person name="Goeker M."/>
        </authorList>
    </citation>
    <scope>NUCLEOTIDE SEQUENCE [LARGE SCALE GENOMIC DNA]</scope>
    <source>
        <strain evidence="2 3">DSM 7465</strain>
    </source>
</reference>
<dbReference type="InterPro" id="IPR045500">
    <property type="entry name" value="DUF6491"/>
</dbReference>
<dbReference type="AlphaFoldDB" id="A0A840HR83"/>
<evidence type="ECO:0000313" key="2">
    <source>
        <dbReference type="EMBL" id="MBB4640137.1"/>
    </source>
</evidence>
<keyword evidence="3" id="KW-1185">Reference proteome</keyword>
<comment type="caution">
    <text evidence="2">The sequence shown here is derived from an EMBL/GenBank/DDBJ whole genome shotgun (WGS) entry which is preliminary data.</text>
</comment>
<name>A0A840HR83_9SPHN</name>
<dbReference type="Proteomes" id="UP000575068">
    <property type="component" value="Unassembled WGS sequence"/>
</dbReference>
<accession>A0A840HR83</accession>
<organism evidence="2 3">
    <name type="scientific">Rhizorhapis suberifaciens</name>
    <name type="common">corky root of lettuce</name>
    <dbReference type="NCBI Taxonomy" id="13656"/>
    <lineage>
        <taxon>Bacteria</taxon>
        <taxon>Pseudomonadati</taxon>
        <taxon>Pseudomonadota</taxon>
        <taxon>Alphaproteobacteria</taxon>
        <taxon>Sphingomonadales</taxon>
        <taxon>Sphingomonadaceae</taxon>
        <taxon>Rhizorhapis</taxon>
    </lineage>
</organism>
<feature type="region of interest" description="Disordered" evidence="1">
    <location>
        <begin position="113"/>
        <end position="137"/>
    </location>
</feature>
<sequence length="137" mass="14809">MSYKEAIAAGIIVAAALFAGESGGASPPDRPAVKEASIPFVNTGSIRDWRADGTRAVYIQDIHGDWYRASLMSNCTDLPFVETIGFETRGPDTLDRFGTILVRGQRCPIEAMVKSSAPPSKRKHHKQSADKKASPGY</sequence>
<dbReference type="Pfam" id="PF20101">
    <property type="entry name" value="DUF6491"/>
    <property type="match status" value="1"/>
</dbReference>
<proteinExistence type="predicted"/>
<gene>
    <name evidence="2" type="ORF">HNQ99_000417</name>
</gene>
<dbReference type="RefSeq" id="WP_184473968.1">
    <property type="nucleotide sequence ID" value="NZ_JACHOV010000001.1"/>
</dbReference>